<reference evidence="1" key="1">
    <citation type="submission" date="2014-11" db="EMBL/GenBank/DDBJ databases">
        <authorList>
            <person name="Amaro Gonzalez C."/>
        </authorList>
    </citation>
    <scope>NUCLEOTIDE SEQUENCE</scope>
</reference>
<sequence>MVLQVLHCNFSSNTHLSPQNKMAVFNYPSRGEMPQTASAGSLRSADRILHPHHGWVINNDKSNMKLPRVCECVPHRLLRL</sequence>
<evidence type="ECO:0000313" key="1">
    <source>
        <dbReference type="EMBL" id="JAH84886.1"/>
    </source>
</evidence>
<protein>
    <submittedName>
        <fullName evidence="1">Uncharacterized protein</fullName>
    </submittedName>
</protein>
<name>A0A0E9W3M2_ANGAN</name>
<dbReference type="AlphaFoldDB" id="A0A0E9W3M2"/>
<proteinExistence type="predicted"/>
<reference evidence="1" key="2">
    <citation type="journal article" date="2015" name="Fish Shellfish Immunol.">
        <title>Early steps in the European eel (Anguilla anguilla)-Vibrio vulnificus interaction in the gills: Role of the RtxA13 toxin.</title>
        <authorList>
            <person name="Callol A."/>
            <person name="Pajuelo D."/>
            <person name="Ebbesson L."/>
            <person name="Teles M."/>
            <person name="MacKenzie S."/>
            <person name="Amaro C."/>
        </authorList>
    </citation>
    <scope>NUCLEOTIDE SEQUENCE</scope>
</reference>
<organism evidence="1">
    <name type="scientific">Anguilla anguilla</name>
    <name type="common">European freshwater eel</name>
    <name type="synonym">Muraena anguilla</name>
    <dbReference type="NCBI Taxonomy" id="7936"/>
    <lineage>
        <taxon>Eukaryota</taxon>
        <taxon>Metazoa</taxon>
        <taxon>Chordata</taxon>
        <taxon>Craniata</taxon>
        <taxon>Vertebrata</taxon>
        <taxon>Euteleostomi</taxon>
        <taxon>Actinopterygii</taxon>
        <taxon>Neopterygii</taxon>
        <taxon>Teleostei</taxon>
        <taxon>Anguilliformes</taxon>
        <taxon>Anguillidae</taxon>
        <taxon>Anguilla</taxon>
    </lineage>
</organism>
<accession>A0A0E9W3M2</accession>
<dbReference type="EMBL" id="GBXM01023691">
    <property type="protein sequence ID" value="JAH84886.1"/>
    <property type="molecule type" value="Transcribed_RNA"/>
</dbReference>